<dbReference type="InterPro" id="IPR045864">
    <property type="entry name" value="aa-tRNA-synth_II/BPL/LPL"/>
</dbReference>
<comment type="cofactor">
    <cofactor evidence="12">
        <name>Zn(2+)</name>
        <dbReference type="ChEBI" id="CHEBI:29105"/>
    </cofactor>
    <text evidence="12">Binds 1 zinc ion per subunit.</text>
</comment>
<evidence type="ECO:0000256" key="6">
    <source>
        <dbReference type="ARBA" id="ARBA00022741"/>
    </source>
</evidence>
<evidence type="ECO:0000256" key="12">
    <source>
        <dbReference type="HAMAP-Rule" id="MF_00036"/>
    </source>
</evidence>
<dbReference type="SMART" id="SM00863">
    <property type="entry name" value="tRNA_SAD"/>
    <property type="match status" value="1"/>
</dbReference>
<dbReference type="Pfam" id="PF01411">
    <property type="entry name" value="tRNA-synt_2c"/>
    <property type="match status" value="1"/>
</dbReference>
<keyword evidence="12" id="KW-0963">Cytoplasm</keyword>
<dbReference type="RefSeq" id="WP_183189625.1">
    <property type="nucleotide sequence ID" value="NZ_JACICD010000003.1"/>
</dbReference>
<feature type="binding site" evidence="12">
    <location>
        <position position="569"/>
    </location>
    <ligand>
        <name>Zn(2+)</name>
        <dbReference type="ChEBI" id="CHEBI:29105"/>
    </ligand>
</feature>
<comment type="domain">
    <text evidence="12">Consists of three domains; the N-terminal catalytic domain, the editing domain and the C-terminal C-Ala domain. The editing domain removes incorrectly charged amino acids, while the C-Ala domain, along with tRNA(Ala), serves as a bridge to cooperatively bring together the editing and aminoacylation centers thus stimulating deacylation of misacylated tRNAs.</text>
</comment>
<feature type="coiled-coil region" evidence="13">
    <location>
        <begin position="733"/>
        <end position="760"/>
    </location>
</feature>
<evidence type="ECO:0000313" key="16">
    <source>
        <dbReference type="Proteomes" id="UP000533469"/>
    </source>
</evidence>
<dbReference type="Gene3D" id="6.10.250.550">
    <property type="match status" value="1"/>
</dbReference>
<dbReference type="GO" id="GO:0006419">
    <property type="term" value="P:alanyl-tRNA aminoacylation"/>
    <property type="evidence" value="ECO:0007669"/>
    <property type="project" value="UniProtKB-UniRule"/>
</dbReference>
<evidence type="ECO:0000259" key="14">
    <source>
        <dbReference type="PROSITE" id="PS50860"/>
    </source>
</evidence>
<dbReference type="GO" id="GO:0005524">
    <property type="term" value="F:ATP binding"/>
    <property type="evidence" value="ECO:0007669"/>
    <property type="project" value="UniProtKB-UniRule"/>
</dbReference>
<dbReference type="AlphaFoldDB" id="A0A839Z9Q9"/>
<evidence type="ECO:0000256" key="8">
    <source>
        <dbReference type="ARBA" id="ARBA00022840"/>
    </source>
</evidence>
<evidence type="ECO:0000256" key="11">
    <source>
        <dbReference type="ARBA" id="ARBA00023146"/>
    </source>
</evidence>
<keyword evidence="7 12" id="KW-0862">Zinc</keyword>
<keyword evidence="5 12" id="KW-0479">Metal-binding</keyword>
<dbReference type="InterPro" id="IPR018163">
    <property type="entry name" value="Thr/Ala-tRNA-synth_IIc_edit"/>
</dbReference>
<dbReference type="GO" id="GO:0000049">
    <property type="term" value="F:tRNA binding"/>
    <property type="evidence" value="ECO:0007669"/>
    <property type="project" value="UniProtKB-KW"/>
</dbReference>
<dbReference type="InterPro" id="IPR023033">
    <property type="entry name" value="Ala_tRNA_ligase_euk/bac"/>
</dbReference>
<sequence>MSGVNEIRSTFLDYFAKNGHQVVESSPLVPRNDPTLMFTNAGMVQFKNVFTGVEKRPYSRAATSQKCVRAGGKHNDLDNVGYTARHHTFFEMLGNFSFGDYFKENAIEFAWNLITREFELPVDKLLVTVYSEDDEAFGLWKRIAGLPESKIIRIPTSDNFWQMGDTGPCGPCSEIFYDHGAHIPGGPPGSPDADGDRFIEIWNLVFMQFEQLPGGERVSLPRPSIDTGMGLERISAVLQGTHDNYEIDLMRALTGAVEELTDVPATGPQKASHRVIADHLRAATFLVSDGVLPSNEGRGYVLRRIMRRAMRHAQLLGARDPLMHRLVPVLVREMGRAYPEIVRAEALVTETLRLEETRFRKTLERGLSILEGESEGLGSGAKFSGETAFKLYDTFGFPLDLTEDALRARGISVDVPAFSAAMERQRAEARASWAGSGEAATDTVWFGVRDDVGASEFLGYETQTAEGAVTALIADGRRVNEIGAGTRGLVVLNQTPFYGESGGQVGDTGRFTGEGGLTARVLGTQKKLGEIFVHEVEVESGTLAVGAALALVVDGERRQAIRANHSATHLLHEALRRVLGDHVAQKGSLVAPDRLRFDFSHPRPLEEAELRAVEDIANRMVLRNEPVVTRLMAVDDAITSGARALFGEKYGEEVRVVSMGTDPGNGAPYSVELCGGTHVSRTGDIGLVSVLGESAVAAGVRRIEAMTADVARHHLNEQTRALRAAAGLLKASVPEVEARVGQLVEERRKLERELGEARRKLAMGGGTAGEEPLRMVGSVKLLARQVTGIDLKDLKSLVDEGKKRLGSGIVAIVGVTEEGRAGIVVGVTEDLTGTYDAVALVRRGAEALGGKGGGGRADMAQAGGPDGERAAEALAAIESALAG</sequence>
<reference evidence="15 16" key="1">
    <citation type="submission" date="2020-08" db="EMBL/GenBank/DDBJ databases">
        <title>Genomic Encyclopedia of Type Strains, Phase IV (KMG-IV): sequencing the most valuable type-strain genomes for metagenomic binning, comparative biology and taxonomic classification.</title>
        <authorList>
            <person name="Goeker M."/>
        </authorList>
    </citation>
    <scope>NUCLEOTIDE SEQUENCE [LARGE SCALE GENOMIC DNA]</scope>
    <source>
        <strain evidence="15 16">DSM 5895</strain>
    </source>
</reference>
<dbReference type="Proteomes" id="UP000533469">
    <property type="component" value="Unassembled WGS sequence"/>
</dbReference>
<feature type="binding site" evidence="12">
    <location>
        <position position="674"/>
    </location>
    <ligand>
        <name>Zn(2+)</name>
        <dbReference type="ChEBI" id="CHEBI:29105"/>
    </ligand>
</feature>
<name>A0A839Z9Q9_9HYPH</name>
<dbReference type="GO" id="GO:0045892">
    <property type="term" value="P:negative regulation of DNA-templated transcription"/>
    <property type="evidence" value="ECO:0007669"/>
    <property type="project" value="TreeGrafter"/>
</dbReference>
<keyword evidence="10 12" id="KW-0648">Protein biosynthesis</keyword>
<comment type="function">
    <text evidence="12">Catalyzes the attachment of alanine to tRNA(Ala) in a two-step reaction: alanine is first activated by ATP to form Ala-AMP and then transferred to the acceptor end of tRNA(Ala). Also edits incorrectly charged Ser-tRNA(Ala) and Gly-tRNA(Ala) via its editing domain.</text>
</comment>
<accession>A0A839Z9Q9</accession>
<dbReference type="CDD" id="cd00673">
    <property type="entry name" value="AlaRS_core"/>
    <property type="match status" value="1"/>
</dbReference>
<evidence type="ECO:0000256" key="5">
    <source>
        <dbReference type="ARBA" id="ARBA00022723"/>
    </source>
</evidence>
<evidence type="ECO:0000256" key="4">
    <source>
        <dbReference type="ARBA" id="ARBA00022598"/>
    </source>
</evidence>
<feature type="domain" description="Alanyl-transfer RNA synthetases family profile" evidence="14">
    <location>
        <begin position="2"/>
        <end position="717"/>
    </location>
</feature>
<dbReference type="Gene3D" id="3.30.980.10">
    <property type="entry name" value="Threonyl-trna Synthetase, Chain A, domain 2"/>
    <property type="match status" value="1"/>
</dbReference>
<dbReference type="PANTHER" id="PTHR11777">
    <property type="entry name" value="ALANYL-TRNA SYNTHETASE"/>
    <property type="match status" value="1"/>
</dbReference>
<dbReference type="EC" id="6.1.1.7" evidence="12"/>
<dbReference type="Pfam" id="PF02272">
    <property type="entry name" value="DHHA1"/>
    <property type="match status" value="1"/>
</dbReference>
<dbReference type="Gene3D" id="3.10.310.40">
    <property type="match status" value="1"/>
</dbReference>
<dbReference type="GO" id="GO:0004813">
    <property type="term" value="F:alanine-tRNA ligase activity"/>
    <property type="evidence" value="ECO:0007669"/>
    <property type="project" value="UniProtKB-UniRule"/>
</dbReference>
<keyword evidence="6 12" id="KW-0547">Nucleotide-binding</keyword>
<evidence type="ECO:0000256" key="10">
    <source>
        <dbReference type="ARBA" id="ARBA00022917"/>
    </source>
</evidence>
<dbReference type="Gene3D" id="2.40.30.130">
    <property type="match status" value="1"/>
</dbReference>
<dbReference type="PRINTS" id="PR00980">
    <property type="entry name" value="TRNASYNTHALA"/>
</dbReference>
<feature type="binding site" evidence="12">
    <location>
        <position position="565"/>
    </location>
    <ligand>
        <name>Zn(2+)</name>
        <dbReference type="ChEBI" id="CHEBI:29105"/>
    </ligand>
</feature>
<dbReference type="InterPro" id="IPR050058">
    <property type="entry name" value="Ala-tRNA_ligase"/>
</dbReference>
<dbReference type="InterPro" id="IPR018165">
    <property type="entry name" value="Ala-tRNA-synth_IIc_core"/>
</dbReference>
<dbReference type="InterPro" id="IPR003156">
    <property type="entry name" value="DHHA1_dom"/>
</dbReference>
<dbReference type="InterPro" id="IPR009000">
    <property type="entry name" value="Transl_B-barrel_sf"/>
</dbReference>
<evidence type="ECO:0000256" key="1">
    <source>
        <dbReference type="ARBA" id="ARBA00004496"/>
    </source>
</evidence>
<dbReference type="GO" id="GO:0008270">
    <property type="term" value="F:zinc ion binding"/>
    <property type="evidence" value="ECO:0007669"/>
    <property type="project" value="UniProtKB-UniRule"/>
</dbReference>
<keyword evidence="9 12" id="KW-0694">RNA-binding</keyword>
<dbReference type="FunFam" id="3.30.980.10:FF:000004">
    <property type="entry name" value="Alanine--tRNA ligase, cytoplasmic"/>
    <property type="match status" value="1"/>
</dbReference>
<keyword evidence="8 12" id="KW-0067">ATP-binding</keyword>
<comment type="subcellular location">
    <subcellularLocation>
        <location evidence="1 12">Cytoplasm</location>
    </subcellularLocation>
</comment>
<dbReference type="GO" id="GO:0005829">
    <property type="term" value="C:cytosol"/>
    <property type="evidence" value="ECO:0007669"/>
    <property type="project" value="TreeGrafter"/>
</dbReference>
<keyword evidence="11 12" id="KW-0030">Aminoacyl-tRNA synthetase</keyword>
<evidence type="ECO:0000256" key="2">
    <source>
        <dbReference type="ARBA" id="ARBA00008226"/>
    </source>
</evidence>
<evidence type="ECO:0000256" key="7">
    <source>
        <dbReference type="ARBA" id="ARBA00022833"/>
    </source>
</evidence>
<organism evidence="15 16">
    <name type="scientific">Ancylobacter tetraedralis</name>
    <dbReference type="NCBI Taxonomy" id="217068"/>
    <lineage>
        <taxon>Bacteria</taxon>
        <taxon>Pseudomonadati</taxon>
        <taxon>Pseudomonadota</taxon>
        <taxon>Alphaproteobacteria</taxon>
        <taxon>Hyphomicrobiales</taxon>
        <taxon>Xanthobacteraceae</taxon>
        <taxon>Ancylobacter</taxon>
    </lineage>
</organism>
<protein>
    <recommendedName>
        <fullName evidence="12">Alanine--tRNA ligase</fullName>
        <ecNumber evidence="12">6.1.1.7</ecNumber>
    </recommendedName>
    <alternativeName>
        <fullName evidence="12">Alanyl-tRNA synthetase</fullName>
        <shortName evidence="12">AlaRS</shortName>
    </alternativeName>
</protein>
<gene>
    <name evidence="12" type="primary">alaS</name>
    <name evidence="15" type="ORF">FHS55_002072</name>
</gene>
<dbReference type="SUPFAM" id="SSF50447">
    <property type="entry name" value="Translation proteins"/>
    <property type="match status" value="1"/>
</dbReference>
<dbReference type="FunFam" id="3.10.310.40:FF:000001">
    <property type="entry name" value="Alanine--tRNA ligase"/>
    <property type="match status" value="1"/>
</dbReference>
<keyword evidence="16" id="KW-1185">Reference proteome</keyword>
<keyword evidence="13" id="KW-0175">Coiled coil</keyword>
<evidence type="ECO:0000313" key="15">
    <source>
        <dbReference type="EMBL" id="MBB3771473.1"/>
    </source>
</evidence>
<dbReference type="PANTHER" id="PTHR11777:SF9">
    <property type="entry name" value="ALANINE--TRNA LIGASE, CYTOPLASMIC"/>
    <property type="match status" value="1"/>
</dbReference>
<dbReference type="HAMAP" id="MF_00036_B">
    <property type="entry name" value="Ala_tRNA_synth_B"/>
    <property type="match status" value="1"/>
</dbReference>
<dbReference type="EMBL" id="JACICD010000003">
    <property type="protein sequence ID" value="MBB3771473.1"/>
    <property type="molecule type" value="Genomic_DNA"/>
</dbReference>
<dbReference type="FunFam" id="3.30.54.20:FF:000001">
    <property type="entry name" value="Alanine--tRNA ligase"/>
    <property type="match status" value="1"/>
</dbReference>
<evidence type="ECO:0000256" key="13">
    <source>
        <dbReference type="SAM" id="Coils"/>
    </source>
</evidence>
<dbReference type="Gene3D" id="3.30.930.10">
    <property type="entry name" value="Bira Bifunctional Protein, Domain 2"/>
    <property type="match status" value="1"/>
</dbReference>
<dbReference type="SUPFAM" id="SSF101353">
    <property type="entry name" value="Putative anticodon-binding domain of alanyl-tRNA synthetase (AlaRS)"/>
    <property type="match status" value="1"/>
</dbReference>
<dbReference type="InterPro" id="IPR018162">
    <property type="entry name" value="Ala-tRNA-ligase_IIc_anticod-bd"/>
</dbReference>
<comment type="similarity">
    <text evidence="2 12">Belongs to the class-II aminoacyl-tRNA synthetase family.</text>
</comment>
<evidence type="ECO:0000256" key="9">
    <source>
        <dbReference type="ARBA" id="ARBA00022884"/>
    </source>
</evidence>
<dbReference type="Gene3D" id="3.30.54.20">
    <property type="match status" value="1"/>
</dbReference>
<dbReference type="InterPro" id="IPR018164">
    <property type="entry name" value="Ala-tRNA-synth_IIc_N"/>
</dbReference>
<dbReference type="SUPFAM" id="SSF55681">
    <property type="entry name" value="Class II aaRS and biotin synthetases"/>
    <property type="match status" value="1"/>
</dbReference>
<dbReference type="InterPro" id="IPR012947">
    <property type="entry name" value="tRNA_SAD"/>
</dbReference>
<dbReference type="PROSITE" id="PS50860">
    <property type="entry name" value="AA_TRNA_LIGASE_II_ALA"/>
    <property type="match status" value="1"/>
</dbReference>
<dbReference type="NCBIfam" id="TIGR00344">
    <property type="entry name" value="alaS"/>
    <property type="match status" value="1"/>
</dbReference>
<comment type="catalytic activity">
    <reaction evidence="12">
        <text>tRNA(Ala) + L-alanine + ATP = L-alanyl-tRNA(Ala) + AMP + diphosphate</text>
        <dbReference type="Rhea" id="RHEA:12540"/>
        <dbReference type="Rhea" id="RHEA-COMP:9657"/>
        <dbReference type="Rhea" id="RHEA-COMP:9923"/>
        <dbReference type="ChEBI" id="CHEBI:30616"/>
        <dbReference type="ChEBI" id="CHEBI:33019"/>
        <dbReference type="ChEBI" id="CHEBI:57972"/>
        <dbReference type="ChEBI" id="CHEBI:78442"/>
        <dbReference type="ChEBI" id="CHEBI:78497"/>
        <dbReference type="ChEBI" id="CHEBI:456215"/>
        <dbReference type="EC" id="6.1.1.7"/>
    </reaction>
</comment>
<dbReference type="FunFam" id="2.40.30.130:FF:000001">
    <property type="entry name" value="Alanine--tRNA ligase"/>
    <property type="match status" value="1"/>
</dbReference>
<evidence type="ECO:0000256" key="3">
    <source>
        <dbReference type="ARBA" id="ARBA00022555"/>
    </source>
</evidence>
<comment type="caution">
    <text evidence="15">The sequence shown here is derived from an EMBL/GenBank/DDBJ whole genome shotgun (WGS) entry which is preliminary data.</text>
</comment>
<dbReference type="GO" id="GO:0002161">
    <property type="term" value="F:aminoacyl-tRNA deacylase activity"/>
    <property type="evidence" value="ECO:0007669"/>
    <property type="project" value="TreeGrafter"/>
</dbReference>
<dbReference type="SUPFAM" id="SSF55186">
    <property type="entry name" value="ThrRS/AlaRS common domain"/>
    <property type="match status" value="1"/>
</dbReference>
<keyword evidence="3 12" id="KW-0820">tRNA-binding</keyword>
<dbReference type="FunFam" id="3.30.930.10:FF:000004">
    <property type="entry name" value="Alanine--tRNA ligase"/>
    <property type="match status" value="1"/>
</dbReference>
<proteinExistence type="inferred from homology"/>
<feature type="binding site" evidence="12">
    <location>
        <position position="678"/>
    </location>
    <ligand>
        <name>Zn(2+)</name>
        <dbReference type="ChEBI" id="CHEBI:29105"/>
    </ligand>
</feature>
<dbReference type="Pfam" id="PF07973">
    <property type="entry name" value="tRNA_SAD"/>
    <property type="match status" value="1"/>
</dbReference>
<dbReference type="InterPro" id="IPR002318">
    <property type="entry name" value="Ala-tRNA-lgiase_IIc"/>
</dbReference>
<keyword evidence="4 12" id="KW-0436">Ligase</keyword>